<dbReference type="Proteomes" id="UP001396334">
    <property type="component" value="Unassembled WGS sequence"/>
</dbReference>
<organism evidence="2 3">
    <name type="scientific">Hibiscus sabdariffa</name>
    <name type="common">roselle</name>
    <dbReference type="NCBI Taxonomy" id="183260"/>
    <lineage>
        <taxon>Eukaryota</taxon>
        <taxon>Viridiplantae</taxon>
        <taxon>Streptophyta</taxon>
        <taxon>Embryophyta</taxon>
        <taxon>Tracheophyta</taxon>
        <taxon>Spermatophyta</taxon>
        <taxon>Magnoliopsida</taxon>
        <taxon>eudicotyledons</taxon>
        <taxon>Gunneridae</taxon>
        <taxon>Pentapetalae</taxon>
        <taxon>rosids</taxon>
        <taxon>malvids</taxon>
        <taxon>Malvales</taxon>
        <taxon>Malvaceae</taxon>
        <taxon>Malvoideae</taxon>
        <taxon>Hibiscus</taxon>
    </lineage>
</organism>
<protein>
    <submittedName>
        <fullName evidence="2">Uncharacterized protein</fullName>
    </submittedName>
</protein>
<feature type="compositionally biased region" description="Polar residues" evidence="1">
    <location>
        <begin position="8"/>
        <end position="22"/>
    </location>
</feature>
<evidence type="ECO:0000313" key="3">
    <source>
        <dbReference type="Proteomes" id="UP001396334"/>
    </source>
</evidence>
<accession>A0ABR2U519</accession>
<sequence length="91" mass="10410">MTNKVERSSNTLEAEEQASTMEETAHGIKKPLNMSNMAKYMKRPQKVPFLRGSHRVMDCSEKISVLIYNVEGRPLICLTCRGPYKFLDCLD</sequence>
<feature type="region of interest" description="Disordered" evidence="1">
    <location>
        <begin position="1"/>
        <end position="28"/>
    </location>
</feature>
<reference evidence="2 3" key="1">
    <citation type="journal article" date="2024" name="G3 (Bethesda)">
        <title>Genome assembly of Hibiscus sabdariffa L. provides insights into metabolisms of medicinal natural products.</title>
        <authorList>
            <person name="Kim T."/>
        </authorList>
    </citation>
    <scope>NUCLEOTIDE SEQUENCE [LARGE SCALE GENOMIC DNA]</scope>
    <source>
        <strain evidence="2">TK-2024</strain>
        <tissue evidence="2">Old leaves</tissue>
    </source>
</reference>
<keyword evidence="3" id="KW-1185">Reference proteome</keyword>
<evidence type="ECO:0000256" key="1">
    <source>
        <dbReference type="SAM" id="MobiDB-lite"/>
    </source>
</evidence>
<gene>
    <name evidence="2" type="ORF">V6N11_058453</name>
</gene>
<name>A0ABR2U519_9ROSI</name>
<proteinExistence type="predicted"/>
<evidence type="ECO:0000313" key="2">
    <source>
        <dbReference type="EMBL" id="KAK9044554.1"/>
    </source>
</evidence>
<comment type="caution">
    <text evidence="2">The sequence shown here is derived from an EMBL/GenBank/DDBJ whole genome shotgun (WGS) entry which is preliminary data.</text>
</comment>
<dbReference type="EMBL" id="JBBPBN010000002">
    <property type="protein sequence ID" value="KAK9044554.1"/>
    <property type="molecule type" value="Genomic_DNA"/>
</dbReference>